<organism evidence="8 9">
    <name type="scientific">Thalassiosira oceanica</name>
    <name type="common">Marine diatom</name>
    <dbReference type="NCBI Taxonomy" id="159749"/>
    <lineage>
        <taxon>Eukaryota</taxon>
        <taxon>Sar</taxon>
        <taxon>Stramenopiles</taxon>
        <taxon>Ochrophyta</taxon>
        <taxon>Bacillariophyta</taxon>
        <taxon>Coscinodiscophyceae</taxon>
        <taxon>Thalassiosirophycidae</taxon>
        <taxon>Thalassiosirales</taxon>
        <taxon>Thalassiosiraceae</taxon>
        <taxon>Thalassiosira</taxon>
    </lineage>
</organism>
<dbReference type="GO" id="GO:0046872">
    <property type="term" value="F:metal ion binding"/>
    <property type="evidence" value="ECO:0007669"/>
    <property type="project" value="UniProtKB-KW"/>
</dbReference>
<gene>
    <name evidence="8" type="ORF">THAOC_01432</name>
</gene>
<evidence type="ECO:0000256" key="4">
    <source>
        <dbReference type="ARBA" id="ARBA00023014"/>
    </source>
</evidence>
<keyword evidence="9" id="KW-1185">Reference proteome</keyword>
<keyword evidence="3" id="KW-0408">Iron</keyword>
<evidence type="ECO:0000256" key="6">
    <source>
        <dbReference type="SAM" id="MobiDB-lite"/>
    </source>
</evidence>
<evidence type="ECO:0000256" key="2">
    <source>
        <dbReference type="ARBA" id="ARBA00022723"/>
    </source>
</evidence>
<dbReference type="AlphaFoldDB" id="K0TIE8"/>
<dbReference type="eggNOG" id="ENOG502QYYH">
    <property type="taxonomic scope" value="Eukaryota"/>
</dbReference>
<dbReference type="InterPro" id="IPR036922">
    <property type="entry name" value="Rieske_2Fe-2S_sf"/>
</dbReference>
<feature type="region of interest" description="Disordered" evidence="6">
    <location>
        <begin position="223"/>
        <end position="245"/>
    </location>
</feature>
<dbReference type="PROSITE" id="PS51296">
    <property type="entry name" value="RIESKE"/>
    <property type="match status" value="1"/>
</dbReference>
<comment type="caution">
    <text evidence="8">The sequence shown here is derived from an EMBL/GenBank/DDBJ whole genome shotgun (WGS) entry which is preliminary data.</text>
</comment>
<feature type="non-terminal residue" evidence="8">
    <location>
        <position position="1"/>
    </location>
</feature>
<evidence type="ECO:0000256" key="5">
    <source>
        <dbReference type="ARBA" id="ARBA00034078"/>
    </source>
</evidence>
<evidence type="ECO:0000256" key="3">
    <source>
        <dbReference type="ARBA" id="ARBA00023004"/>
    </source>
</evidence>
<dbReference type="Pfam" id="PF00355">
    <property type="entry name" value="Rieske"/>
    <property type="match status" value="1"/>
</dbReference>
<keyword evidence="4" id="KW-0411">Iron-sulfur</keyword>
<evidence type="ECO:0000313" key="9">
    <source>
        <dbReference type="Proteomes" id="UP000266841"/>
    </source>
</evidence>
<name>K0TIE8_THAOC</name>
<sequence>PNGPILVTKVAGSYYAVDATCPHLNLPMKKGKITVNNGQPALTCNFHNSCFEMKTGRCTQWVTGALGSDNELIGGIMSSVGSEKKDIIAYQVRDQDVRGSRWPAGKPQAPAPGPRGGGSGKDIVAAIAAFSYVFVVEDPVDDVSAPASPRQKIKARTNVMTVATTAKASSASKGRLLSDIAAIAAILGAVCFFAHDNLPNTSPLVSHFHTPMEFINMTNGEETRKLYSGRDDDASSSTRSEEEPAPIHHVVDAALGFGMQPPKQVLSISKGDVVEIYGDESHFAIPATVDEVLDNGRYSLVDGLSNRKMSSVGPQYIHRYTPYVEGTSCFCNVSNMRAKINVTPCQIVEHNFNLSRKGKIYYKVTFLNSEQNQVELWLPYTKVQKTLLSNVQGVTCERSSGRRRGLSCSAECPLHADGSIGSVRGLRRHQTTIDASSVVNLSAPMCRCAHDPVKKRERFVLSHVSLFPLDDATGNRLLRIRANPLPVEEDGPGGDSPDLR</sequence>
<dbReference type="SUPFAM" id="SSF50022">
    <property type="entry name" value="ISP domain"/>
    <property type="match status" value="1"/>
</dbReference>
<comment type="cofactor">
    <cofactor evidence="5">
        <name>[2Fe-2S] cluster</name>
        <dbReference type="ChEBI" id="CHEBI:190135"/>
    </cofactor>
</comment>
<evidence type="ECO:0000256" key="1">
    <source>
        <dbReference type="ARBA" id="ARBA00022714"/>
    </source>
</evidence>
<dbReference type="InterPro" id="IPR017941">
    <property type="entry name" value="Rieske_2Fe-2S"/>
</dbReference>
<dbReference type="Proteomes" id="UP000266841">
    <property type="component" value="Unassembled WGS sequence"/>
</dbReference>
<keyword evidence="1" id="KW-0001">2Fe-2S</keyword>
<dbReference type="OrthoDB" id="426882at2759"/>
<dbReference type="EMBL" id="AGNL01001699">
    <property type="protein sequence ID" value="EJK76789.1"/>
    <property type="molecule type" value="Genomic_DNA"/>
</dbReference>
<accession>K0TIE8</accession>
<dbReference type="Gene3D" id="2.102.10.10">
    <property type="entry name" value="Rieske [2Fe-2S] iron-sulphur domain"/>
    <property type="match status" value="1"/>
</dbReference>
<proteinExistence type="predicted"/>
<dbReference type="GO" id="GO:0051537">
    <property type="term" value="F:2 iron, 2 sulfur cluster binding"/>
    <property type="evidence" value="ECO:0007669"/>
    <property type="project" value="UniProtKB-KW"/>
</dbReference>
<keyword evidence="2" id="KW-0479">Metal-binding</keyword>
<evidence type="ECO:0000259" key="7">
    <source>
        <dbReference type="PROSITE" id="PS51296"/>
    </source>
</evidence>
<feature type="domain" description="Rieske" evidence="7">
    <location>
        <begin position="1"/>
        <end position="59"/>
    </location>
</feature>
<dbReference type="PANTHER" id="PTHR21496:SF0">
    <property type="entry name" value="RIESKE DOMAIN-CONTAINING PROTEIN"/>
    <property type="match status" value="1"/>
</dbReference>
<protein>
    <recommendedName>
        <fullName evidence="7">Rieske domain-containing protein</fullName>
    </recommendedName>
</protein>
<evidence type="ECO:0000313" key="8">
    <source>
        <dbReference type="EMBL" id="EJK76789.1"/>
    </source>
</evidence>
<dbReference type="PANTHER" id="PTHR21496">
    <property type="entry name" value="FERREDOXIN-RELATED"/>
    <property type="match status" value="1"/>
</dbReference>
<reference evidence="8 9" key="1">
    <citation type="journal article" date="2012" name="Genome Biol.">
        <title>Genome and low-iron response of an oceanic diatom adapted to chronic iron limitation.</title>
        <authorList>
            <person name="Lommer M."/>
            <person name="Specht M."/>
            <person name="Roy A.S."/>
            <person name="Kraemer L."/>
            <person name="Andreson R."/>
            <person name="Gutowska M.A."/>
            <person name="Wolf J."/>
            <person name="Bergner S.V."/>
            <person name="Schilhabel M.B."/>
            <person name="Klostermeier U.C."/>
            <person name="Beiko R.G."/>
            <person name="Rosenstiel P."/>
            <person name="Hippler M."/>
            <person name="Laroche J."/>
        </authorList>
    </citation>
    <scope>NUCLEOTIDE SEQUENCE [LARGE SCALE GENOMIC DNA]</scope>
    <source>
        <strain evidence="8 9">CCMP1005</strain>
    </source>
</reference>
<feature type="region of interest" description="Disordered" evidence="6">
    <location>
        <begin position="98"/>
        <end position="118"/>
    </location>
</feature>